<dbReference type="PANTHER" id="PTHR12841:SF6">
    <property type="entry name" value="PROTEIN UNC-50 HOMOLOG"/>
    <property type="match status" value="1"/>
</dbReference>
<accession>A0A3S3P7L5</accession>
<dbReference type="EMBL" id="NCKU01000200">
    <property type="protein sequence ID" value="RWS16618.1"/>
    <property type="molecule type" value="Genomic_DNA"/>
</dbReference>
<dbReference type="STRING" id="1965070.A0A3S3P7L5"/>
<keyword evidence="3 7" id="KW-0812">Transmembrane</keyword>
<organism evidence="9 10">
    <name type="scientific">Dinothrombium tinctorium</name>
    <dbReference type="NCBI Taxonomy" id="1965070"/>
    <lineage>
        <taxon>Eukaryota</taxon>
        <taxon>Metazoa</taxon>
        <taxon>Ecdysozoa</taxon>
        <taxon>Arthropoda</taxon>
        <taxon>Chelicerata</taxon>
        <taxon>Arachnida</taxon>
        <taxon>Acari</taxon>
        <taxon>Acariformes</taxon>
        <taxon>Trombidiformes</taxon>
        <taxon>Prostigmata</taxon>
        <taxon>Anystina</taxon>
        <taxon>Parasitengona</taxon>
        <taxon>Trombidioidea</taxon>
        <taxon>Trombidiidae</taxon>
        <taxon>Dinothrombium</taxon>
    </lineage>
</organism>
<feature type="transmembrane region" description="Helical" evidence="7">
    <location>
        <begin position="184"/>
        <end position="204"/>
    </location>
</feature>
<dbReference type="EMBL" id="NCKU01000196">
    <property type="protein sequence ID" value="RWS16641.1"/>
    <property type="molecule type" value="Genomic_DNA"/>
</dbReference>
<reference evidence="9" key="2">
    <citation type="submission" date="2018-11" db="EMBL/GenBank/DDBJ databases">
        <title>Trombidioid mite genomics.</title>
        <authorList>
            <person name="Dong X."/>
        </authorList>
    </citation>
    <scope>NUCLEOTIDE SEQUENCE</scope>
    <source>
        <strain evidence="9">UoL-WK</strain>
    </source>
</reference>
<evidence type="ECO:0000256" key="3">
    <source>
        <dbReference type="ARBA" id="ARBA00022692"/>
    </source>
</evidence>
<keyword evidence="5 7" id="KW-0472">Membrane</keyword>
<name>A0A3S3P7L5_9ACAR</name>
<comment type="subcellular location">
    <subcellularLocation>
        <location evidence="1">Membrane</location>
        <topology evidence="1">Multi-pass membrane protein</topology>
    </subcellularLocation>
</comment>
<reference evidence="9 10" key="1">
    <citation type="journal article" date="2018" name="Gigascience">
        <title>Genomes of trombidid mites reveal novel predicted allergens and laterally-transferred genes associated with secondary metabolism.</title>
        <authorList>
            <person name="Dong X."/>
            <person name="Chaisiri K."/>
            <person name="Xia D."/>
            <person name="Armstrong S.D."/>
            <person name="Fang Y."/>
            <person name="Donnelly M.J."/>
            <person name="Kadowaki T."/>
            <person name="McGarry J.W."/>
            <person name="Darby A.C."/>
            <person name="Makepeace B.L."/>
        </authorList>
    </citation>
    <scope>NUCLEOTIDE SEQUENCE [LARGE SCALE GENOMIC DNA]</scope>
    <source>
        <strain evidence="9">UoL-WK</strain>
    </source>
</reference>
<dbReference type="Proteomes" id="UP000285301">
    <property type="component" value="Unassembled WGS sequence"/>
</dbReference>
<feature type="region of interest" description="Disordered" evidence="6">
    <location>
        <begin position="1"/>
        <end position="30"/>
    </location>
</feature>
<protein>
    <recommendedName>
        <fullName evidence="11">Protein unc-50-like protein</fullName>
    </recommendedName>
</protein>
<comment type="caution">
    <text evidence="9">The sequence shown here is derived from an EMBL/GenBank/DDBJ whole genome shotgun (WGS) entry which is preliminary data.</text>
</comment>
<keyword evidence="4 7" id="KW-1133">Transmembrane helix</keyword>
<feature type="transmembrane region" description="Helical" evidence="7">
    <location>
        <begin position="104"/>
        <end position="127"/>
    </location>
</feature>
<evidence type="ECO:0000256" key="4">
    <source>
        <dbReference type="ARBA" id="ARBA00022989"/>
    </source>
</evidence>
<evidence type="ECO:0000256" key="1">
    <source>
        <dbReference type="ARBA" id="ARBA00004141"/>
    </source>
</evidence>
<proteinExistence type="inferred from homology"/>
<evidence type="ECO:0000313" key="10">
    <source>
        <dbReference type="Proteomes" id="UP000285301"/>
    </source>
</evidence>
<evidence type="ECO:0000256" key="6">
    <source>
        <dbReference type="SAM" id="MobiDB-lite"/>
    </source>
</evidence>
<gene>
    <name evidence="9" type="ORF">B4U79_03170</name>
    <name evidence="8" type="ORF">B4U79_03326</name>
</gene>
<comment type="similarity">
    <text evidence="2">Belongs to the unc-50 family.</text>
</comment>
<dbReference type="InterPro" id="IPR007881">
    <property type="entry name" value="UNC-50"/>
</dbReference>
<evidence type="ECO:0000256" key="5">
    <source>
        <dbReference type="ARBA" id="ARBA00023136"/>
    </source>
</evidence>
<dbReference type="AlphaFoldDB" id="A0A3S3P7L5"/>
<evidence type="ECO:0008006" key="11">
    <source>
        <dbReference type="Google" id="ProtNLM"/>
    </source>
</evidence>
<evidence type="ECO:0000313" key="8">
    <source>
        <dbReference type="EMBL" id="RWS16618.1"/>
    </source>
</evidence>
<dbReference type="OrthoDB" id="10027013at2759"/>
<evidence type="ECO:0000256" key="7">
    <source>
        <dbReference type="SAM" id="Phobius"/>
    </source>
</evidence>
<sequence length="280" mass="32736">MYPKVSTSPPPSSPTFGRSSNSSPLPEPAVHRSHANSAVWQRTSKSAVKKCSNFVHRLFHLNQMDFEFAFWQMIYLFLSPSKVYRNVVYRKQTKNQYSRDDPAFLVLLGVWFVISSTGLSIVLRLPFISFIKFLFWVVFIDCIAVGCIVATLFWFIANKYLRKPDSINSEDVEWGFAFDVHLNAFFPPLLILHVFQLFFFNVLINHDWFIARLFGNTLWAIAVIYYLYITFLGYSSLPHLHRTQTLLYPLIPLLFFYIVTLISGINICRAILDFYNYRVY</sequence>
<feature type="transmembrane region" description="Helical" evidence="7">
    <location>
        <begin position="210"/>
        <end position="234"/>
    </location>
</feature>
<dbReference type="Pfam" id="PF05216">
    <property type="entry name" value="UNC-50"/>
    <property type="match status" value="1"/>
</dbReference>
<feature type="transmembrane region" description="Helical" evidence="7">
    <location>
        <begin position="246"/>
        <end position="272"/>
    </location>
</feature>
<evidence type="ECO:0000313" key="9">
    <source>
        <dbReference type="EMBL" id="RWS16641.1"/>
    </source>
</evidence>
<feature type="transmembrane region" description="Helical" evidence="7">
    <location>
        <begin position="133"/>
        <end position="157"/>
    </location>
</feature>
<dbReference type="GO" id="GO:0000139">
    <property type="term" value="C:Golgi membrane"/>
    <property type="evidence" value="ECO:0007669"/>
    <property type="project" value="TreeGrafter"/>
</dbReference>
<dbReference type="PANTHER" id="PTHR12841">
    <property type="entry name" value="PROTEIN UNC-50 HOMOLOG"/>
    <property type="match status" value="1"/>
</dbReference>
<keyword evidence="10" id="KW-1185">Reference proteome</keyword>
<evidence type="ECO:0000256" key="2">
    <source>
        <dbReference type="ARBA" id="ARBA00006293"/>
    </source>
</evidence>